<sequence length="212" mass="22265">MPIPPEPRRAESANRATRSGSPARSGLGGTTPSLRRAVGVLPRDRQPDPVPKVPPPAPSHRAPVTCGEDVRPPCDLSPVVRRWRSTVGVTNRTVPMEPQLPGHSAPETHTYRLPQPATAPGHPGGHSPGTRAKADEEAAAVLERSALRPHRGDRYSPTKDPGMNVPPTSVCTPTVTSAIFQGDRLTFPGGQPATVIRAGTPTASDGETRAPG</sequence>
<organism evidence="2 3">
    <name type="scientific">Frankia canadensis</name>
    <dbReference type="NCBI Taxonomy" id="1836972"/>
    <lineage>
        <taxon>Bacteria</taxon>
        <taxon>Bacillati</taxon>
        <taxon>Actinomycetota</taxon>
        <taxon>Actinomycetes</taxon>
        <taxon>Frankiales</taxon>
        <taxon>Frankiaceae</taxon>
        <taxon>Frankia</taxon>
    </lineage>
</organism>
<feature type="region of interest" description="Disordered" evidence="1">
    <location>
        <begin position="188"/>
        <end position="212"/>
    </location>
</feature>
<feature type="region of interest" description="Disordered" evidence="1">
    <location>
        <begin position="90"/>
        <end position="170"/>
    </location>
</feature>
<evidence type="ECO:0000256" key="1">
    <source>
        <dbReference type="SAM" id="MobiDB-lite"/>
    </source>
</evidence>
<proteinExistence type="predicted"/>
<keyword evidence="3" id="KW-1185">Reference proteome</keyword>
<evidence type="ECO:0000313" key="3">
    <source>
        <dbReference type="Proteomes" id="UP000234331"/>
    </source>
</evidence>
<dbReference type="Proteomes" id="UP000234331">
    <property type="component" value="Unassembled WGS sequence"/>
</dbReference>
<feature type="region of interest" description="Disordered" evidence="1">
    <location>
        <begin position="1"/>
        <end position="76"/>
    </location>
</feature>
<accession>A0A2I2KT27</accession>
<feature type="compositionally biased region" description="Basic and acidic residues" evidence="1">
    <location>
        <begin position="1"/>
        <end position="12"/>
    </location>
</feature>
<feature type="compositionally biased region" description="Pro residues" evidence="1">
    <location>
        <begin position="48"/>
        <end position="58"/>
    </location>
</feature>
<protein>
    <submittedName>
        <fullName evidence="2">Uncharacterized protein</fullName>
    </submittedName>
</protein>
<gene>
    <name evidence="2" type="ORF">FRACA_2800002</name>
</gene>
<reference evidence="2 3" key="1">
    <citation type="submission" date="2017-06" db="EMBL/GenBank/DDBJ databases">
        <authorList>
            <person name="Kim H.J."/>
            <person name="Triplett B.A."/>
        </authorList>
    </citation>
    <scope>NUCLEOTIDE SEQUENCE [LARGE SCALE GENOMIC DNA]</scope>
    <source>
        <strain evidence="2">FRACA_ARgP5</strain>
    </source>
</reference>
<name>A0A2I2KT27_9ACTN</name>
<evidence type="ECO:0000313" key="2">
    <source>
        <dbReference type="EMBL" id="SNQ48821.1"/>
    </source>
</evidence>
<dbReference type="AlphaFoldDB" id="A0A2I2KT27"/>
<dbReference type="EMBL" id="FZMO01000202">
    <property type="protein sequence ID" value="SNQ48821.1"/>
    <property type="molecule type" value="Genomic_DNA"/>
</dbReference>